<reference evidence="1" key="1">
    <citation type="submission" date="2020-08" db="EMBL/GenBank/DDBJ databases">
        <title>Multicomponent nature underlies the extraordinary mechanical properties of spider dragline silk.</title>
        <authorList>
            <person name="Kono N."/>
            <person name="Nakamura H."/>
            <person name="Mori M."/>
            <person name="Yoshida Y."/>
            <person name="Ohtoshi R."/>
            <person name="Malay A.D."/>
            <person name="Moran D.A.P."/>
            <person name="Tomita M."/>
            <person name="Numata K."/>
            <person name="Arakawa K."/>
        </authorList>
    </citation>
    <scope>NUCLEOTIDE SEQUENCE</scope>
</reference>
<proteinExistence type="predicted"/>
<comment type="caution">
    <text evidence="1">The sequence shown here is derived from an EMBL/GenBank/DDBJ whole genome shotgun (WGS) entry which is preliminary data.</text>
</comment>
<name>A0A8X6STM2_TRICX</name>
<dbReference type="Proteomes" id="UP000887159">
    <property type="component" value="Unassembled WGS sequence"/>
</dbReference>
<sequence length="100" mass="11218">MCSETLSMLRVSKTRPLPGHSIFESIGARKTSSCRASTHHGVQQVRQCAGHLVNTRHGAYLEYTQNIVLQHQGECYSIRVNPTPLICSTNPTAMFLRLHR</sequence>
<dbReference type="EMBL" id="BMAU01021347">
    <property type="protein sequence ID" value="GFY18031.1"/>
    <property type="molecule type" value="Genomic_DNA"/>
</dbReference>
<keyword evidence="2" id="KW-1185">Reference proteome</keyword>
<protein>
    <submittedName>
        <fullName evidence="1">Uncharacterized protein</fullName>
    </submittedName>
</protein>
<evidence type="ECO:0000313" key="1">
    <source>
        <dbReference type="EMBL" id="GFY18031.1"/>
    </source>
</evidence>
<gene>
    <name evidence="1" type="ORF">TNCV_3385221</name>
</gene>
<evidence type="ECO:0000313" key="2">
    <source>
        <dbReference type="Proteomes" id="UP000887159"/>
    </source>
</evidence>
<dbReference type="AlphaFoldDB" id="A0A8X6STM2"/>
<organism evidence="1 2">
    <name type="scientific">Trichonephila clavipes</name>
    <name type="common">Golden silk orbweaver</name>
    <name type="synonym">Nephila clavipes</name>
    <dbReference type="NCBI Taxonomy" id="2585209"/>
    <lineage>
        <taxon>Eukaryota</taxon>
        <taxon>Metazoa</taxon>
        <taxon>Ecdysozoa</taxon>
        <taxon>Arthropoda</taxon>
        <taxon>Chelicerata</taxon>
        <taxon>Arachnida</taxon>
        <taxon>Araneae</taxon>
        <taxon>Araneomorphae</taxon>
        <taxon>Entelegynae</taxon>
        <taxon>Araneoidea</taxon>
        <taxon>Nephilidae</taxon>
        <taxon>Trichonephila</taxon>
    </lineage>
</organism>
<accession>A0A8X6STM2</accession>